<sequence>MKILIIEDEIPARKKLKRFLQDMDIKTEVVAELDTVAEAIDFLDTAGVDLIFSDIELLDGNAFEIYREVQVFCPIIFTTAYDQFLMNAFETNGIAYLLKPFSKDRFQNAWDKFLRLKKSASEENQQLNRITNLIQQTFAKRAYKEQFTIHAQQGIYFLKTELISYFEADEGVIFAFDTMGKKHLLNESSLKSVEAYLNPDDFFRINRSVLLKKHHIEKIERYTKNTVAISVKGTKNHLKTSQSNTAPFMQWIEV</sequence>
<dbReference type="Proteomes" id="UP001197770">
    <property type="component" value="Unassembled WGS sequence"/>
</dbReference>
<evidence type="ECO:0000313" key="4">
    <source>
        <dbReference type="EMBL" id="MCC4212011.1"/>
    </source>
</evidence>
<dbReference type="Pfam" id="PF00072">
    <property type="entry name" value="Response_reg"/>
    <property type="match status" value="1"/>
</dbReference>
<keyword evidence="5" id="KW-1185">Reference proteome</keyword>
<evidence type="ECO:0000259" key="2">
    <source>
        <dbReference type="PROSITE" id="PS50110"/>
    </source>
</evidence>
<dbReference type="InterPro" id="IPR001789">
    <property type="entry name" value="Sig_transdc_resp-reg_receiver"/>
</dbReference>
<feature type="modified residue" description="4-aspartylphosphate" evidence="1">
    <location>
        <position position="54"/>
    </location>
</feature>
<feature type="domain" description="HTH LytTR-type" evidence="3">
    <location>
        <begin position="147"/>
        <end position="221"/>
    </location>
</feature>
<feature type="domain" description="Response regulatory" evidence="2">
    <location>
        <begin position="2"/>
        <end position="114"/>
    </location>
</feature>
<dbReference type="SUPFAM" id="SSF52172">
    <property type="entry name" value="CheY-like"/>
    <property type="match status" value="1"/>
</dbReference>
<evidence type="ECO:0000259" key="3">
    <source>
        <dbReference type="PROSITE" id="PS50930"/>
    </source>
</evidence>
<dbReference type="Gene3D" id="2.40.50.1020">
    <property type="entry name" value="LytTr DNA-binding domain"/>
    <property type="match status" value="1"/>
</dbReference>
<protein>
    <submittedName>
        <fullName evidence="4">LytTR family DNA-binding domain-containing protein</fullName>
    </submittedName>
</protein>
<dbReference type="InterPro" id="IPR007492">
    <property type="entry name" value="LytTR_DNA-bd_dom"/>
</dbReference>
<dbReference type="PROSITE" id="PS50110">
    <property type="entry name" value="RESPONSE_REGULATORY"/>
    <property type="match status" value="1"/>
</dbReference>
<dbReference type="RefSeq" id="WP_228229109.1">
    <property type="nucleotide sequence ID" value="NZ_JAJGMW010000004.1"/>
</dbReference>
<name>A0ABS8GS91_9FLAO</name>
<keyword evidence="4" id="KW-0238">DNA-binding</keyword>
<dbReference type="PANTHER" id="PTHR37299:SF1">
    <property type="entry name" value="STAGE 0 SPORULATION PROTEIN A HOMOLOG"/>
    <property type="match status" value="1"/>
</dbReference>
<dbReference type="PROSITE" id="PS50930">
    <property type="entry name" value="HTH_LYTTR"/>
    <property type="match status" value="1"/>
</dbReference>
<dbReference type="GO" id="GO:0003677">
    <property type="term" value="F:DNA binding"/>
    <property type="evidence" value="ECO:0007669"/>
    <property type="project" value="UniProtKB-KW"/>
</dbReference>
<organism evidence="4 5">
    <name type="scientific">Leeuwenhoekiella parthenopeia</name>
    <dbReference type="NCBI Taxonomy" id="2890320"/>
    <lineage>
        <taxon>Bacteria</taxon>
        <taxon>Pseudomonadati</taxon>
        <taxon>Bacteroidota</taxon>
        <taxon>Flavobacteriia</taxon>
        <taxon>Flavobacteriales</taxon>
        <taxon>Flavobacteriaceae</taxon>
        <taxon>Leeuwenhoekiella</taxon>
    </lineage>
</organism>
<proteinExistence type="predicted"/>
<dbReference type="SMART" id="SM00850">
    <property type="entry name" value="LytTR"/>
    <property type="match status" value="1"/>
</dbReference>
<dbReference type="EMBL" id="JAJGMW010000004">
    <property type="protein sequence ID" value="MCC4212011.1"/>
    <property type="molecule type" value="Genomic_DNA"/>
</dbReference>
<gene>
    <name evidence="4" type="ORF">LLW17_04710</name>
</gene>
<comment type="caution">
    <text evidence="4">The sequence shown here is derived from an EMBL/GenBank/DDBJ whole genome shotgun (WGS) entry which is preliminary data.</text>
</comment>
<dbReference type="Gene3D" id="3.40.50.2300">
    <property type="match status" value="1"/>
</dbReference>
<dbReference type="Pfam" id="PF04397">
    <property type="entry name" value="LytTR"/>
    <property type="match status" value="1"/>
</dbReference>
<evidence type="ECO:0000256" key="1">
    <source>
        <dbReference type="PROSITE-ProRule" id="PRU00169"/>
    </source>
</evidence>
<accession>A0ABS8GS91</accession>
<dbReference type="PANTHER" id="PTHR37299">
    <property type="entry name" value="TRANSCRIPTIONAL REGULATOR-RELATED"/>
    <property type="match status" value="1"/>
</dbReference>
<keyword evidence="1" id="KW-0597">Phosphoprotein</keyword>
<evidence type="ECO:0000313" key="5">
    <source>
        <dbReference type="Proteomes" id="UP001197770"/>
    </source>
</evidence>
<dbReference type="InterPro" id="IPR011006">
    <property type="entry name" value="CheY-like_superfamily"/>
</dbReference>
<dbReference type="SMART" id="SM00448">
    <property type="entry name" value="REC"/>
    <property type="match status" value="1"/>
</dbReference>
<dbReference type="InterPro" id="IPR046947">
    <property type="entry name" value="LytR-like"/>
</dbReference>
<reference evidence="4 5" key="1">
    <citation type="submission" date="2021-11" db="EMBL/GenBank/DDBJ databases">
        <title>Seasonal and diel survey of microbial diversity of the Tyrrhenian coast.</title>
        <authorList>
            <person name="Gattoni G."/>
            <person name="Corral P."/>
        </authorList>
    </citation>
    <scope>NUCLEOTIDE SEQUENCE [LARGE SCALE GENOMIC DNA]</scope>
    <source>
        <strain evidence="4 5">Mr9</strain>
    </source>
</reference>